<keyword evidence="2" id="KW-1185">Reference proteome</keyword>
<gene>
    <name evidence="1" type="ORF">EDD54_2664</name>
</gene>
<proteinExistence type="predicted"/>
<dbReference type="Proteomes" id="UP000294547">
    <property type="component" value="Unassembled WGS sequence"/>
</dbReference>
<dbReference type="RefSeq" id="WP_126539902.1">
    <property type="nucleotide sequence ID" value="NZ_BSPM01000002.1"/>
</dbReference>
<dbReference type="AlphaFoldDB" id="A0A4R6RCW5"/>
<evidence type="ECO:0000313" key="2">
    <source>
        <dbReference type="Proteomes" id="UP000294547"/>
    </source>
</evidence>
<organism evidence="1 2">
    <name type="scientific">Oharaeibacter diazotrophicus</name>
    <dbReference type="NCBI Taxonomy" id="1920512"/>
    <lineage>
        <taxon>Bacteria</taxon>
        <taxon>Pseudomonadati</taxon>
        <taxon>Pseudomonadota</taxon>
        <taxon>Alphaproteobacteria</taxon>
        <taxon>Hyphomicrobiales</taxon>
        <taxon>Pleomorphomonadaceae</taxon>
        <taxon>Oharaeibacter</taxon>
    </lineage>
</organism>
<sequence length="78" mass="8560">MREAYLFTFFDRGETFAVRVVAASREAAEAAFAAMSPAEKRAAVVSRLGTRERDWVDEAVRGVRRLAGRLRTGRGAAA</sequence>
<accession>A0A4R6RCW5</accession>
<evidence type="ECO:0000313" key="1">
    <source>
        <dbReference type="EMBL" id="TDP84061.1"/>
    </source>
</evidence>
<name>A0A4R6RCW5_9HYPH</name>
<comment type="caution">
    <text evidence="1">The sequence shown here is derived from an EMBL/GenBank/DDBJ whole genome shotgun (WGS) entry which is preliminary data.</text>
</comment>
<reference evidence="1 2" key="1">
    <citation type="submission" date="2019-03" db="EMBL/GenBank/DDBJ databases">
        <title>Genomic Encyclopedia of Type Strains, Phase IV (KMG-IV): sequencing the most valuable type-strain genomes for metagenomic binning, comparative biology and taxonomic classification.</title>
        <authorList>
            <person name="Goeker M."/>
        </authorList>
    </citation>
    <scope>NUCLEOTIDE SEQUENCE [LARGE SCALE GENOMIC DNA]</scope>
    <source>
        <strain evidence="1 2">DSM 102969</strain>
    </source>
</reference>
<dbReference type="EMBL" id="SNXY01000008">
    <property type="protein sequence ID" value="TDP84061.1"/>
    <property type="molecule type" value="Genomic_DNA"/>
</dbReference>
<protein>
    <submittedName>
        <fullName evidence="1">Uncharacterized protein</fullName>
    </submittedName>
</protein>